<evidence type="ECO:0000256" key="2">
    <source>
        <dbReference type="SAM" id="Phobius"/>
    </source>
</evidence>
<dbReference type="PANTHER" id="PTHR47197:SF3">
    <property type="entry name" value="DIHYDRO-HEME D1 DEHYDROGENASE"/>
    <property type="match status" value="1"/>
</dbReference>
<evidence type="ECO:0000256" key="1">
    <source>
        <dbReference type="SAM" id="MobiDB-lite"/>
    </source>
</evidence>
<feature type="signal peptide" evidence="3">
    <location>
        <begin position="1"/>
        <end position="32"/>
    </location>
</feature>
<evidence type="ECO:0000313" key="5">
    <source>
        <dbReference type="Proteomes" id="UP000830236"/>
    </source>
</evidence>
<dbReference type="SUPFAM" id="SSF50969">
    <property type="entry name" value="YVTN repeat-like/Quinoprotein amine dehydrogenase"/>
    <property type="match status" value="1"/>
</dbReference>
<dbReference type="PANTHER" id="PTHR47197">
    <property type="entry name" value="PROTEIN NIRF"/>
    <property type="match status" value="1"/>
</dbReference>
<feature type="region of interest" description="Disordered" evidence="1">
    <location>
        <begin position="377"/>
        <end position="473"/>
    </location>
</feature>
<feature type="chain" id="PRO_5038584401" evidence="3">
    <location>
        <begin position="33"/>
        <end position="505"/>
    </location>
</feature>
<dbReference type="InterPro" id="IPR015943">
    <property type="entry name" value="WD40/YVTN_repeat-like_dom_sf"/>
</dbReference>
<gene>
    <name evidence="4" type="ORF">M3I41_01580</name>
</gene>
<evidence type="ECO:0000256" key="3">
    <source>
        <dbReference type="SAM" id="SignalP"/>
    </source>
</evidence>
<feature type="transmembrane region" description="Helical" evidence="2">
    <location>
        <begin position="479"/>
        <end position="499"/>
    </location>
</feature>
<keyword evidence="2" id="KW-0812">Transmembrane</keyword>
<keyword evidence="3" id="KW-0732">Signal</keyword>
<organism evidence="4 5">
    <name type="scientific">Actinomyces graevenitzii</name>
    <dbReference type="NCBI Taxonomy" id="55565"/>
    <lineage>
        <taxon>Bacteria</taxon>
        <taxon>Bacillati</taxon>
        <taxon>Actinomycetota</taxon>
        <taxon>Actinomycetes</taxon>
        <taxon>Actinomycetales</taxon>
        <taxon>Actinomycetaceae</taxon>
        <taxon>Actinomyces</taxon>
    </lineage>
</organism>
<dbReference type="NCBIfam" id="TIGR02276">
    <property type="entry name" value="beta_rpt_yvtn"/>
    <property type="match status" value="2"/>
</dbReference>
<dbReference type="InterPro" id="IPR051200">
    <property type="entry name" value="Host-pathogen_enzymatic-act"/>
</dbReference>
<accession>A0A9E7DCJ9</accession>
<dbReference type="AlphaFoldDB" id="A0A9E7DCJ9"/>
<dbReference type="InterPro" id="IPR011964">
    <property type="entry name" value="YVTN_b-propeller_repeat"/>
</dbReference>
<dbReference type="InterPro" id="IPR011044">
    <property type="entry name" value="Quino_amine_DH_bsu"/>
</dbReference>
<name>A0A9E7DCJ9_9ACTO</name>
<protein>
    <submittedName>
        <fullName evidence="4">YncE family protein</fullName>
    </submittedName>
</protein>
<sequence length="505" mass="50928">MAHFSIASRASSRTLSALAVLAMAAIPTGAVANPTTPAPTVSATTTVATTPSATPSATALNTEAYQVTGTVVPNGNYQSVANAKGEVFIGASVGRPPIKESTLVKGHYDASGKFVIDKQITPAAAADGKGVNGVYGVAVDDANGYVWVSNTRQNTVAVYKQSDLSLVKQYPANAVTHARSMRVIGDSVYVTEAARGKGGGIKVFNAKQLDAAPTTIDLPEGAVPMDFDVDSVSGRLFTVDLKLNKAYVIDTKNSNQVTSYDLPGANGASGVAYDPANNRLFVANQSSNNAVVLDLSTGKVIADIPTGSQALGAVYSNGYVYVGNRTAGTVSVINASSLKVEAILPTGTNPNHLSVNPDGSVNVLDKAPSNNQIFRIARKGATPTPTTPAPTPTASPTAAPTSPANPTAAPTAAPVPTSPASPTPAPSTPAPSSPAKPSASATAPVTITPLPAKDTGAPLQPKGAANQAEGGRPSLAKTGASSIVGLAALALIGAGAFMLRSRRRA</sequence>
<dbReference type="Gene3D" id="2.130.10.10">
    <property type="entry name" value="YVTN repeat-like/Quinoprotein amine dehydrogenase"/>
    <property type="match status" value="1"/>
</dbReference>
<feature type="compositionally biased region" description="Pro residues" evidence="1">
    <location>
        <begin position="416"/>
        <end position="434"/>
    </location>
</feature>
<proteinExistence type="predicted"/>
<feature type="compositionally biased region" description="Low complexity" evidence="1">
    <location>
        <begin position="394"/>
        <end position="415"/>
    </location>
</feature>
<dbReference type="Proteomes" id="UP000830236">
    <property type="component" value="Chromosome"/>
</dbReference>
<evidence type="ECO:0000313" key="4">
    <source>
        <dbReference type="EMBL" id="UQF79994.1"/>
    </source>
</evidence>
<keyword evidence="2" id="KW-1133">Transmembrane helix</keyword>
<keyword evidence="2" id="KW-0472">Membrane</keyword>
<dbReference type="EMBL" id="CP097095">
    <property type="protein sequence ID" value="UQF79994.1"/>
    <property type="molecule type" value="Genomic_DNA"/>
</dbReference>
<feature type="compositionally biased region" description="Low complexity" evidence="1">
    <location>
        <begin position="435"/>
        <end position="444"/>
    </location>
</feature>
<reference evidence="4" key="1">
    <citation type="submission" date="2022-05" db="EMBL/GenBank/DDBJ databases">
        <title>Using nanopore sequencing to obtain complete genomes from saliva samples.</title>
        <authorList>
            <person name="Baker J.L."/>
        </authorList>
    </citation>
    <scope>NUCLEOTIDE SEQUENCE</scope>
    <source>
        <strain evidence="4">JCVI-JB-Ag32</strain>
    </source>
</reference>
<dbReference type="KEGG" id="agh:M3I41_01580"/>